<evidence type="ECO:0000256" key="5">
    <source>
        <dbReference type="ARBA" id="ARBA00022679"/>
    </source>
</evidence>
<dbReference type="Pfam" id="PF00885">
    <property type="entry name" value="DMRL_synthase"/>
    <property type="match status" value="1"/>
</dbReference>
<dbReference type="AlphaFoldDB" id="A0A7J3MZR3"/>
<keyword evidence="5" id="KW-0808">Transferase</keyword>
<dbReference type="UniPathway" id="UPA00275">
    <property type="reaction ID" value="UER00404"/>
</dbReference>
<gene>
    <name evidence="7" type="ORF">ENT99_03320</name>
    <name evidence="8" type="ORF">ENU64_05925</name>
</gene>
<dbReference type="EC" id="2.5.1.78" evidence="3"/>
<evidence type="ECO:0000256" key="3">
    <source>
        <dbReference type="ARBA" id="ARBA00012664"/>
    </source>
</evidence>
<evidence type="ECO:0000256" key="4">
    <source>
        <dbReference type="ARBA" id="ARBA00022619"/>
    </source>
</evidence>
<protein>
    <recommendedName>
        <fullName evidence="3">6,7-dimethyl-8-ribityllumazine synthase</fullName>
        <ecNumber evidence="3">2.5.1.78</ecNumber>
    </recommendedName>
</protein>
<name>A0A7J3MZR3_9CREN</name>
<dbReference type="InterPro" id="IPR002180">
    <property type="entry name" value="LS/RS"/>
</dbReference>
<sequence>MIRIAVVATMLGSIVDHMIKAVEEKAQKYGANIVDVYRVPGLLETPLVVKKVLEKNYVDGVIVLGAIYKETSLEEFLFNQVVNKLLDLSLEYGKPIGFGISGPGIYWSNRLVEEGGKEITELTLSAVKKVVDILRSIDNRYRDNEKHSLDIATH</sequence>
<accession>A0A7J3MZR3</accession>
<dbReference type="PANTHER" id="PTHR21058:SF0">
    <property type="entry name" value="6,7-DIMETHYL-8-RIBITYLLUMAZINE SYNTHASE"/>
    <property type="match status" value="1"/>
</dbReference>
<reference evidence="8" key="1">
    <citation type="journal article" date="2020" name="mSystems">
        <title>Genome- and Community-Level Interaction Insights into Carbon Utilization and Element Cycling Functions of Hydrothermarchaeota in Hydrothermal Sediment.</title>
        <authorList>
            <person name="Zhou Z."/>
            <person name="Liu Y."/>
            <person name="Xu W."/>
            <person name="Pan J."/>
            <person name="Luo Z.H."/>
            <person name="Li M."/>
        </authorList>
    </citation>
    <scope>NUCLEOTIDE SEQUENCE [LARGE SCALE GENOMIC DNA]</scope>
    <source>
        <strain evidence="7">SpSt-629</strain>
        <strain evidence="8">SpSt-688</strain>
    </source>
</reference>
<dbReference type="PANTHER" id="PTHR21058">
    <property type="entry name" value="6,7-DIMETHYL-8-RIBITYLLUMAZINE SYNTHASE DMRL SYNTHASE LUMAZINE SYNTHASE"/>
    <property type="match status" value="1"/>
</dbReference>
<evidence type="ECO:0000313" key="8">
    <source>
        <dbReference type="EMBL" id="HGT98949.1"/>
    </source>
</evidence>
<dbReference type="GO" id="GO:0000906">
    <property type="term" value="F:6,7-dimethyl-8-ribityllumazine synthase activity"/>
    <property type="evidence" value="ECO:0007669"/>
    <property type="project" value="UniProtKB-EC"/>
</dbReference>
<dbReference type="GO" id="GO:0009349">
    <property type="term" value="C:riboflavin synthase complex"/>
    <property type="evidence" value="ECO:0007669"/>
    <property type="project" value="InterPro"/>
</dbReference>
<comment type="caution">
    <text evidence="8">The sequence shown here is derived from an EMBL/GenBank/DDBJ whole genome shotgun (WGS) entry which is preliminary data.</text>
</comment>
<evidence type="ECO:0000256" key="1">
    <source>
        <dbReference type="ARBA" id="ARBA00004917"/>
    </source>
</evidence>
<proteinExistence type="inferred from homology"/>
<comment type="catalytic activity">
    <reaction evidence="6">
        <text>(2S)-2-hydroxy-3-oxobutyl phosphate + 5-amino-6-(D-ribitylamino)uracil = 6,7-dimethyl-8-(1-D-ribityl)lumazine + phosphate + 2 H2O + H(+)</text>
        <dbReference type="Rhea" id="RHEA:26152"/>
        <dbReference type="ChEBI" id="CHEBI:15377"/>
        <dbReference type="ChEBI" id="CHEBI:15378"/>
        <dbReference type="ChEBI" id="CHEBI:15934"/>
        <dbReference type="ChEBI" id="CHEBI:43474"/>
        <dbReference type="ChEBI" id="CHEBI:58201"/>
        <dbReference type="ChEBI" id="CHEBI:58830"/>
        <dbReference type="EC" id="2.5.1.78"/>
    </reaction>
</comment>
<dbReference type="InterPro" id="IPR036467">
    <property type="entry name" value="LS/RS_sf"/>
</dbReference>
<evidence type="ECO:0000256" key="2">
    <source>
        <dbReference type="ARBA" id="ARBA00007424"/>
    </source>
</evidence>
<comment type="pathway">
    <text evidence="1">Cofactor biosynthesis; riboflavin biosynthesis; riboflavin from 2-hydroxy-3-oxobutyl phosphate and 5-amino-6-(D-ribitylamino)uracil: step 1/2.</text>
</comment>
<organism evidence="8">
    <name type="scientific">Ignisphaera aggregans</name>
    <dbReference type="NCBI Taxonomy" id="334771"/>
    <lineage>
        <taxon>Archaea</taxon>
        <taxon>Thermoproteota</taxon>
        <taxon>Thermoprotei</taxon>
        <taxon>Desulfurococcales</taxon>
        <taxon>Desulfurococcaceae</taxon>
        <taxon>Ignisphaera</taxon>
    </lineage>
</organism>
<dbReference type="SUPFAM" id="SSF52121">
    <property type="entry name" value="Lumazine synthase"/>
    <property type="match status" value="1"/>
</dbReference>
<keyword evidence="4" id="KW-0686">Riboflavin biosynthesis</keyword>
<comment type="similarity">
    <text evidence="2">Belongs to the DMRL synthase family.</text>
</comment>
<evidence type="ECO:0000313" key="7">
    <source>
        <dbReference type="EMBL" id="HFQ78717.1"/>
    </source>
</evidence>
<dbReference type="EMBL" id="DTAU01000057">
    <property type="protein sequence ID" value="HFQ78717.1"/>
    <property type="molecule type" value="Genomic_DNA"/>
</dbReference>
<dbReference type="Gene3D" id="3.40.50.960">
    <property type="entry name" value="Lumazine/riboflavin synthase"/>
    <property type="match status" value="1"/>
</dbReference>
<dbReference type="GO" id="GO:0009231">
    <property type="term" value="P:riboflavin biosynthetic process"/>
    <property type="evidence" value="ECO:0007669"/>
    <property type="project" value="UniProtKB-UniPathway"/>
</dbReference>
<dbReference type="InterPro" id="IPR034964">
    <property type="entry name" value="LS"/>
</dbReference>
<dbReference type="EMBL" id="DTDH01000160">
    <property type="protein sequence ID" value="HGT98949.1"/>
    <property type="molecule type" value="Genomic_DNA"/>
</dbReference>
<evidence type="ECO:0000256" key="6">
    <source>
        <dbReference type="ARBA" id="ARBA00048785"/>
    </source>
</evidence>